<gene>
    <name evidence="9" type="ORF">M0G41_01235</name>
</gene>
<dbReference type="PROSITE" id="PS50928">
    <property type="entry name" value="ABC_TM1"/>
    <property type="match status" value="1"/>
</dbReference>
<feature type="transmembrane region" description="Helical" evidence="7">
    <location>
        <begin position="25"/>
        <end position="47"/>
    </location>
</feature>
<dbReference type="InterPro" id="IPR000515">
    <property type="entry name" value="MetI-like"/>
</dbReference>
<dbReference type="PANTHER" id="PTHR43386">
    <property type="entry name" value="OLIGOPEPTIDE TRANSPORT SYSTEM PERMEASE PROTEIN APPC"/>
    <property type="match status" value="1"/>
</dbReference>
<comment type="similarity">
    <text evidence="7">Belongs to the binding-protein-dependent transport system permease family.</text>
</comment>
<evidence type="ECO:0000256" key="7">
    <source>
        <dbReference type="RuleBase" id="RU363032"/>
    </source>
</evidence>
<keyword evidence="4 7" id="KW-0812">Transmembrane</keyword>
<keyword evidence="5 7" id="KW-1133">Transmembrane helix</keyword>
<dbReference type="Gene3D" id="1.10.3720.10">
    <property type="entry name" value="MetI-like"/>
    <property type="match status" value="1"/>
</dbReference>
<feature type="transmembrane region" description="Helical" evidence="7">
    <location>
        <begin position="121"/>
        <end position="145"/>
    </location>
</feature>
<dbReference type="InterPro" id="IPR035906">
    <property type="entry name" value="MetI-like_sf"/>
</dbReference>
<evidence type="ECO:0000313" key="9">
    <source>
        <dbReference type="EMBL" id="MCK7592287.1"/>
    </source>
</evidence>
<feature type="domain" description="ABC transmembrane type-1" evidence="8">
    <location>
        <begin position="86"/>
        <end position="275"/>
    </location>
</feature>
<dbReference type="RefSeq" id="WP_248204344.1">
    <property type="nucleotide sequence ID" value="NZ_JALNMH010000001.1"/>
</dbReference>
<feature type="transmembrane region" description="Helical" evidence="7">
    <location>
        <begin position="151"/>
        <end position="168"/>
    </location>
</feature>
<proteinExistence type="inferred from homology"/>
<evidence type="ECO:0000256" key="3">
    <source>
        <dbReference type="ARBA" id="ARBA00022475"/>
    </source>
</evidence>
<dbReference type="EMBL" id="JALNMH010000001">
    <property type="protein sequence ID" value="MCK7592287.1"/>
    <property type="molecule type" value="Genomic_DNA"/>
</dbReference>
<protein>
    <submittedName>
        <fullName evidence="9">ABC transporter permease</fullName>
    </submittedName>
</protein>
<dbReference type="Pfam" id="PF00528">
    <property type="entry name" value="BPD_transp_1"/>
    <property type="match status" value="1"/>
</dbReference>
<evidence type="ECO:0000256" key="2">
    <source>
        <dbReference type="ARBA" id="ARBA00022448"/>
    </source>
</evidence>
<accession>A0ABT0GE47</accession>
<keyword evidence="3" id="KW-1003">Cell membrane</keyword>
<dbReference type="Proteomes" id="UP001431449">
    <property type="component" value="Unassembled WGS sequence"/>
</dbReference>
<evidence type="ECO:0000259" key="8">
    <source>
        <dbReference type="PROSITE" id="PS50928"/>
    </source>
</evidence>
<sequence>MSAPARTPSSSRVGTVWRGLRREPLGMAGLVILTVLGVLTLGAPWIAPHDPNDIDVHARLLPPSWDHWLGTDQLGRDIYSRVLHGGRVAMKVAFAAISAALLIGLLLGMLAGYGPRWLDRCLVVCFDTLRAFPTIMFALAIVALVGPSLNTVIGVIILASIPGYARVVRTQTLALRDRDFILAERAMGASTARILGRHILPNIAAPLLILASMDVPVVVGIEAGLSFLGLGVRPPTASWGSILNDGYAYLRNSPWPIIAGGLPLVLVTLGFTFLGESLRDILDPKRRRR</sequence>
<dbReference type="InterPro" id="IPR050366">
    <property type="entry name" value="BP-dependent_transpt_permease"/>
</dbReference>
<dbReference type="SUPFAM" id="SSF161098">
    <property type="entry name" value="MetI-like"/>
    <property type="match status" value="1"/>
</dbReference>
<comment type="subcellular location">
    <subcellularLocation>
        <location evidence="1 7">Cell membrane</location>
        <topology evidence="1 7">Multi-pass membrane protein</topology>
    </subcellularLocation>
</comment>
<organism evidence="9 10">
    <name type="scientific">Pseudomarimonas salicorniae</name>
    <dbReference type="NCBI Taxonomy" id="2933270"/>
    <lineage>
        <taxon>Bacteria</taxon>
        <taxon>Pseudomonadati</taxon>
        <taxon>Pseudomonadota</taxon>
        <taxon>Gammaproteobacteria</taxon>
        <taxon>Lysobacterales</taxon>
        <taxon>Lysobacteraceae</taxon>
        <taxon>Pseudomarimonas</taxon>
    </lineage>
</organism>
<dbReference type="Pfam" id="PF12911">
    <property type="entry name" value="OppC_N"/>
    <property type="match status" value="1"/>
</dbReference>
<evidence type="ECO:0000256" key="6">
    <source>
        <dbReference type="ARBA" id="ARBA00023136"/>
    </source>
</evidence>
<feature type="transmembrane region" description="Helical" evidence="7">
    <location>
        <begin position="203"/>
        <end position="230"/>
    </location>
</feature>
<keyword evidence="2 7" id="KW-0813">Transport</keyword>
<dbReference type="InterPro" id="IPR025966">
    <property type="entry name" value="OppC_N"/>
</dbReference>
<reference evidence="9" key="1">
    <citation type="submission" date="2022-04" db="EMBL/GenBank/DDBJ databases">
        <title>Lysobacter sp. CAU 1642 isolated from sea sand.</title>
        <authorList>
            <person name="Kim W."/>
        </authorList>
    </citation>
    <scope>NUCLEOTIDE SEQUENCE</scope>
    <source>
        <strain evidence="9">CAU 1642</strain>
    </source>
</reference>
<evidence type="ECO:0000256" key="5">
    <source>
        <dbReference type="ARBA" id="ARBA00022989"/>
    </source>
</evidence>
<comment type="caution">
    <text evidence="9">The sequence shown here is derived from an EMBL/GenBank/DDBJ whole genome shotgun (WGS) entry which is preliminary data.</text>
</comment>
<keyword evidence="6 7" id="KW-0472">Membrane</keyword>
<evidence type="ECO:0000256" key="4">
    <source>
        <dbReference type="ARBA" id="ARBA00022692"/>
    </source>
</evidence>
<evidence type="ECO:0000256" key="1">
    <source>
        <dbReference type="ARBA" id="ARBA00004651"/>
    </source>
</evidence>
<dbReference type="PANTHER" id="PTHR43386:SF1">
    <property type="entry name" value="D,D-DIPEPTIDE TRANSPORT SYSTEM PERMEASE PROTEIN DDPC-RELATED"/>
    <property type="match status" value="1"/>
</dbReference>
<dbReference type="CDD" id="cd06261">
    <property type="entry name" value="TM_PBP2"/>
    <property type="match status" value="1"/>
</dbReference>
<feature type="transmembrane region" description="Helical" evidence="7">
    <location>
        <begin position="257"/>
        <end position="278"/>
    </location>
</feature>
<feature type="transmembrane region" description="Helical" evidence="7">
    <location>
        <begin position="92"/>
        <end position="114"/>
    </location>
</feature>
<keyword evidence="10" id="KW-1185">Reference proteome</keyword>
<evidence type="ECO:0000313" key="10">
    <source>
        <dbReference type="Proteomes" id="UP001431449"/>
    </source>
</evidence>
<name>A0ABT0GE47_9GAMM</name>